<dbReference type="CDD" id="cd00552">
    <property type="entry name" value="RaiA"/>
    <property type="match status" value="1"/>
</dbReference>
<dbReference type="Pfam" id="PF02482">
    <property type="entry name" value="Ribosomal_S30AE"/>
    <property type="match status" value="1"/>
</dbReference>
<dbReference type="PANTHER" id="PTHR33231">
    <property type="entry name" value="30S RIBOSOMAL PROTEIN"/>
    <property type="match status" value="1"/>
</dbReference>
<organism evidence="4 5">
    <name type="scientific">Vitreoscilla massiliensis</name>
    <dbReference type="NCBI Taxonomy" id="1689272"/>
    <lineage>
        <taxon>Bacteria</taxon>
        <taxon>Pseudomonadati</taxon>
        <taxon>Pseudomonadota</taxon>
        <taxon>Betaproteobacteria</taxon>
        <taxon>Neisseriales</taxon>
        <taxon>Neisseriaceae</taxon>
        <taxon>Vitreoscilla</taxon>
    </lineage>
</organism>
<proteinExistence type="predicted"/>
<dbReference type="PANTHER" id="PTHR33231:SF1">
    <property type="entry name" value="30S RIBOSOMAL PROTEIN"/>
    <property type="match status" value="1"/>
</dbReference>
<dbReference type="SUPFAM" id="SSF69754">
    <property type="entry name" value="Ribosome binding protein Y (YfiA homologue)"/>
    <property type="match status" value="1"/>
</dbReference>
<comment type="subunit">
    <text evidence="2">Associates exclusively with 100S ribosomes, which are dimers of 70S ribosomes.</text>
</comment>
<dbReference type="RefSeq" id="WP_058356145.1">
    <property type="nucleotide sequence ID" value="NZ_CABKVG010000008.1"/>
</dbReference>
<evidence type="ECO:0000313" key="5">
    <source>
        <dbReference type="Proteomes" id="UP000832011"/>
    </source>
</evidence>
<sequence>MNLTVTGLNLDVTEALREYVSTKLARISRHADNIISTTVTLSTVEKGQHKVEADVHLAGKDLHVETVEVDMYAAIDVLMDKLDRMVLKHKEKNTDYRTTPSGRETIVEAE</sequence>
<dbReference type="EMBL" id="CP091511">
    <property type="protein sequence ID" value="UOO89950.1"/>
    <property type="molecule type" value="Genomic_DNA"/>
</dbReference>
<dbReference type="InterPro" id="IPR003489">
    <property type="entry name" value="RHF/RaiA"/>
</dbReference>
<accession>A0ABY4E2E5</accession>
<reference evidence="4 5" key="1">
    <citation type="journal article" date="2022" name="Res Sq">
        <title>Evolution of multicellular longitudinally dividing oral cavity symbionts (Neisseriaceae).</title>
        <authorList>
            <person name="Nyongesa S."/>
            <person name="Weber P."/>
            <person name="Bernet E."/>
            <person name="Pullido F."/>
            <person name="Nieckarz M."/>
            <person name="Delaby M."/>
            <person name="Nieves C."/>
            <person name="Viehboeck T."/>
            <person name="Krause N."/>
            <person name="Rivera-Millot A."/>
            <person name="Nakamura A."/>
            <person name="Vischer N."/>
            <person name="VanNieuwenhze M."/>
            <person name="Brun Y."/>
            <person name="Cava F."/>
            <person name="Bulgheresi S."/>
            <person name="Veyrier F."/>
        </authorList>
    </citation>
    <scope>NUCLEOTIDE SEQUENCE [LARGE SCALE GENOMIC DNA]</scope>
    <source>
        <strain evidence="4 5">SN4</strain>
    </source>
</reference>
<evidence type="ECO:0000256" key="3">
    <source>
        <dbReference type="ARBA" id="ARBA00041148"/>
    </source>
</evidence>
<dbReference type="Proteomes" id="UP000832011">
    <property type="component" value="Chromosome"/>
</dbReference>
<keyword evidence="1" id="KW-0810">Translation regulation</keyword>
<protein>
    <recommendedName>
        <fullName evidence="3">Ribosome hibernation promoting factor</fullName>
    </recommendedName>
</protein>
<dbReference type="InterPro" id="IPR050574">
    <property type="entry name" value="HPF/YfiA_ribosome-assoc"/>
</dbReference>
<dbReference type="InterPro" id="IPR036567">
    <property type="entry name" value="RHF-like"/>
</dbReference>
<evidence type="ECO:0000256" key="2">
    <source>
        <dbReference type="ARBA" id="ARBA00038695"/>
    </source>
</evidence>
<dbReference type="Gene3D" id="3.30.160.100">
    <property type="entry name" value="Ribosome hibernation promotion factor-like"/>
    <property type="match status" value="1"/>
</dbReference>
<gene>
    <name evidence="4" type="primary">raiA</name>
    <name evidence="4" type="ORF">LVJ82_02880</name>
</gene>
<evidence type="ECO:0000256" key="1">
    <source>
        <dbReference type="ARBA" id="ARBA00022845"/>
    </source>
</evidence>
<keyword evidence="5" id="KW-1185">Reference proteome</keyword>
<dbReference type="NCBIfam" id="TIGR00741">
    <property type="entry name" value="yfiA"/>
    <property type="match status" value="1"/>
</dbReference>
<evidence type="ECO:0000313" key="4">
    <source>
        <dbReference type="EMBL" id="UOO89950.1"/>
    </source>
</evidence>
<name>A0ABY4E2E5_9NEIS</name>